<reference evidence="2 3" key="1">
    <citation type="submission" date="2023-07" db="EMBL/GenBank/DDBJ databases">
        <title>Sorghum-associated microbial communities from plants grown in Nebraska, USA.</title>
        <authorList>
            <person name="Schachtman D."/>
        </authorList>
    </citation>
    <scope>NUCLEOTIDE SEQUENCE [LARGE SCALE GENOMIC DNA]</scope>
    <source>
        <strain evidence="2 3">BE313</strain>
    </source>
</reference>
<keyword evidence="3" id="KW-1185">Reference proteome</keyword>
<comment type="caution">
    <text evidence="2">The sequence shown here is derived from an EMBL/GenBank/DDBJ whole genome shotgun (WGS) entry which is preliminary data.</text>
</comment>
<name>A0ABU2C318_9BURK</name>
<gene>
    <name evidence="2" type="ORF">J2X19_000383</name>
</gene>
<dbReference type="Pfam" id="PF12275">
    <property type="entry name" value="DUF3616"/>
    <property type="match status" value="1"/>
</dbReference>
<proteinExistence type="predicted"/>
<accession>A0ABU2C318</accession>
<feature type="domain" description="DUF3616" evidence="1">
    <location>
        <begin position="28"/>
        <end position="370"/>
    </location>
</feature>
<evidence type="ECO:0000313" key="2">
    <source>
        <dbReference type="EMBL" id="MDR7375725.1"/>
    </source>
</evidence>
<evidence type="ECO:0000259" key="1">
    <source>
        <dbReference type="Pfam" id="PF12275"/>
    </source>
</evidence>
<dbReference type="RefSeq" id="WP_310370138.1">
    <property type="nucleotide sequence ID" value="NZ_JAVDXT010000001.1"/>
</dbReference>
<dbReference type="InterPro" id="IPR022060">
    <property type="entry name" value="DUF3616"/>
</dbReference>
<evidence type="ECO:0000313" key="3">
    <source>
        <dbReference type="Proteomes" id="UP001180487"/>
    </source>
</evidence>
<protein>
    <recommendedName>
        <fullName evidence="1">DUF3616 domain-containing protein</fullName>
    </recommendedName>
</protein>
<organism evidence="2 3">
    <name type="scientific">Rhodoferax ferrireducens</name>
    <dbReference type="NCBI Taxonomy" id="192843"/>
    <lineage>
        <taxon>Bacteria</taxon>
        <taxon>Pseudomonadati</taxon>
        <taxon>Pseudomonadota</taxon>
        <taxon>Betaproteobacteria</taxon>
        <taxon>Burkholderiales</taxon>
        <taxon>Comamonadaceae</taxon>
        <taxon>Rhodoferax</taxon>
    </lineage>
</organism>
<dbReference type="EMBL" id="JAVDXT010000001">
    <property type="protein sequence ID" value="MDR7375725.1"/>
    <property type="molecule type" value="Genomic_DNA"/>
</dbReference>
<dbReference type="Proteomes" id="UP001180487">
    <property type="component" value="Unassembled WGS sequence"/>
</dbReference>
<sequence length="375" mass="40695">MHPTRTVDLEFHPDRDDLGTNKKLRDGLSVALQIGRTLWVANDESTSLERLSLVGGKGRSGNYRYGREHRQFPLGDYLRLPAGLADDPADLEEVDVEGLAFDNGYLWLVGSHSLKRKSPDVGDDAKAASKQLAEVRADGNRYLLARIPVVDEDGMCSLAKEAKEKGKKRHAAQLGGDAKGNELTQALKQDKHLGPFLSIPGKDNGFDIEGLAVVGKRIFLGLRGPVLRGWAVVLEVELKQDKKQASTLRLQPIGPKQRLYRKHFLQLGGLGIRDMCVQGQDLLILAGPSMALDGPTTVFRWPGGTAPKGECVVPADGLERVLDIPHGRGVDHAEGMTLFSAEGGPARALLVVYDSASVERQLGDSAVAADVFRLH</sequence>